<evidence type="ECO:0000313" key="13">
    <source>
        <dbReference type="Proteomes" id="UP000054015"/>
    </source>
</evidence>
<feature type="binding site" evidence="9">
    <location>
        <position position="60"/>
    </location>
    <ligand>
        <name>[4Fe-4S] cluster</name>
        <dbReference type="ChEBI" id="CHEBI:49883"/>
        <label>2</label>
        <note>4Fe-4S-S-AdoMet</note>
    </ligand>
</feature>
<feature type="binding site" evidence="9">
    <location>
        <position position="64"/>
    </location>
    <ligand>
        <name>[4Fe-4S] cluster</name>
        <dbReference type="ChEBI" id="CHEBI:49883"/>
        <label>2</label>
        <note>4Fe-4S-S-AdoMet</note>
    </ligand>
</feature>
<reference evidence="11" key="1">
    <citation type="journal article" date="2015" name="MBio">
        <title>Genome-resolved metagenomic analysis reveals roles for candidate phyla and other microbial community members in biogeochemical transformations in oil reservoirs.</title>
        <authorList>
            <person name="Hu P."/>
            <person name="Tom L."/>
            <person name="Singh A."/>
            <person name="Thomas B.C."/>
            <person name="Baker B.J."/>
            <person name="Piceno Y.M."/>
            <person name="Andersen G.L."/>
            <person name="Banfield J.F."/>
        </authorList>
    </citation>
    <scope>NUCLEOTIDE SEQUENCE [LARGE SCALE GENOMIC DNA]</scope>
    <source>
        <strain evidence="12">49_2300</strain>
        <strain evidence="11">49_95</strain>
    </source>
</reference>
<dbReference type="HAMAP" id="MF_01921">
    <property type="entry name" value="TYW1_archaea"/>
    <property type="match status" value="1"/>
</dbReference>
<keyword evidence="6 9" id="KW-0411">Iron-sulfur</keyword>
<evidence type="ECO:0000256" key="4">
    <source>
        <dbReference type="ARBA" id="ARBA00022723"/>
    </source>
</evidence>
<dbReference type="Pfam" id="PF04055">
    <property type="entry name" value="Radical_SAM"/>
    <property type="match status" value="1"/>
</dbReference>
<dbReference type="EC" id="4.1.3.44" evidence="9"/>
<protein>
    <recommendedName>
        <fullName evidence="9">S-adenosyl-L-methionine-dependent tRNA 4-demethylwyosine synthase</fullName>
        <ecNumber evidence="9">4.1.3.44</ecNumber>
    </recommendedName>
    <alternativeName>
        <fullName evidence="9">tRNA wyosine derivatives biosynthesis protein Taw1</fullName>
    </alternativeName>
</protein>
<dbReference type="PANTHER" id="PTHR13930">
    <property type="entry name" value="S-ADENOSYL-L-METHIONINE-DEPENDENT TRNA 4-DEMETHYLWYOSINE SYNTHASE"/>
    <property type="match status" value="1"/>
</dbReference>
<dbReference type="GO" id="GO:0051539">
    <property type="term" value="F:4 iron, 4 sulfur cluster binding"/>
    <property type="evidence" value="ECO:0007669"/>
    <property type="project" value="UniProtKB-UniRule"/>
</dbReference>
<comment type="subcellular location">
    <subcellularLocation>
        <location evidence="9">Cytoplasm</location>
    </subcellularLocation>
</comment>
<dbReference type="SFLD" id="SFLDG01071">
    <property type="entry name" value="tRNA_wybutosine-synthesizing"/>
    <property type="match status" value="1"/>
</dbReference>
<evidence type="ECO:0000256" key="6">
    <source>
        <dbReference type="ARBA" id="ARBA00023014"/>
    </source>
</evidence>
<dbReference type="EMBL" id="LGEQ01000029">
    <property type="protein sequence ID" value="KUJ93267.1"/>
    <property type="molecule type" value="Genomic_DNA"/>
</dbReference>
<proteinExistence type="inferred from homology"/>
<dbReference type="PATRIC" id="fig|2234.6.peg.58"/>
<dbReference type="GO" id="GO:0008033">
    <property type="term" value="P:tRNA processing"/>
    <property type="evidence" value="ECO:0007669"/>
    <property type="project" value="UniProtKB-UniRule"/>
</dbReference>
<keyword evidence="4 9" id="KW-0479">Metal-binding</keyword>
<dbReference type="InterPro" id="IPR013785">
    <property type="entry name" value="Aldolase_TIM"/>
</dbReference>
<dbReference type="PROSITE" id="PS51918">
    <property type="entry name" value="RADICAL_SAM"/>
    <property type="match status" value="1"/>
</dbReference>
<dbReference type="Proteomes" id="UP000054307">
    <property type="component" value="Unassembled WGS sequence"/>
</dbReference>
<feature type="binding site" evidence="9">
    <location>
        <position position="38"/>
    </location>
    <ligand>
        <name>[4Fe-4S] cluster</name>
        <dbReference type="ChEBI" id="CHEBI:49883"/>
        <label>1</label>
    </ligand>
</feature>
<organism evidence="11 14">
    <name type="scientific">Archaeoglobus fulgidus</name>
    <dbReference type="NCBI Taxonomy" id="2234"/>
    <lineage>
        <taxon>Archaea</taxon>
        <taxon>Methanobacteriati</taxon>
        <taxon>Methanobacteriota</taxon>
        <taxon>Archaeoglobi</taxon>
        <taxon>Archaeoglobales</taxon>
        <taxon>Archaeoglobaceae</taxon>
        <taxon>Archaeoglobus</taxon>
    </lineage>
</organism>
<dbReference type="Proteomes" id="UP000054015">
    <property type="component" value="Unassembled WGS sequence"/>
</dbReference>
<dbReference type="SFLD" id="SFLDG01067">
    <property type="entry name" value="SPASM/twitch_domain_containing"/>
    <property type="match status" value="1"/>
</dbReference>
<keyword evidence="1 9" id="KW-0004">4Fe-4S</keyword>
<feature type="domain" description="Radical SAM core" evidence="10">
    <location>
        <begin position="44"/>
        <end position="284"/>
    </location>
</feature>
<comment type="caution">
    <text evidence="11">The sequence shown here is derived from an EMBL/GenBank/DDBJ whole genome shotgun (WGS) entry which is preliminary data.</text>
</comment>
<evidence type="ECO:0000256" key="7">
    <source>
        <dbReference type="ARBA" id="ARBA00023239"/>
    </source>
</evidence>
<name>A0A101DCZ9_ARCFL</name>
<keyword evidence="3 9" id="KW-0819">tRNA processing</keyword>
<evidence type="ECO:0000313" key="14">
    <source>
        <dbReference type="Proteomes" id="UP000054307"/>
    </source>
</evidence>
<dbReference type="GO" id="GO:0102521">
    <property type="term" value="F:tRNA-4-demethylwyosine synthase activity"/>
    <property type="evidence" value="ECO:0007669"/>
    <property type="project" value="UniProtKB-EC"/>
</dbReference>
<feature type="binding site" evidence="9">
    <location>
        <position position="67"/>
    </location>
    <ligand>
        <name>[4Fe-4S] cluster</name>
        <dbReference type="ChEBI" id="CHEBI:49883"/>
        <label>2</label>
        <note>4Fe-4S-S-AdoMet</note>
    </ligand>
</feature>
<keyword evidence="2 9" id="KW-0949">S-adenosyl-L-methionine</keyword>
<dbReference type="SFLD" id="SFLDS00029">
    <property type="entry name" value="Radical_SAM"/>
    <property type="match status" value="1"/>
</dbReference>
<dbReference type="InterPro" id="IPR058240">
    <property type="entry name" value="rSAM_sf"/>
</dbReference>
<dbReference type="SFLD" id="SFLDF00284">
    <property type="entry name" value="tRNA_wybutosine-synthesizing"/>
    <property type="match status" value="1"/>
</dbReference>
<dbReference type="EMBL" id="LGEX01000017">
    <property type="protein sequence ID" value="KUK06915.1"/>
    <property type="molecule type" value="Genomic_DNA"/>
</dbReference>
<dbReference type="Pfam" id="PF08608">
    <property type="entry name" value="Wyosine_form"/>
    <property type="match status" value="1"/>
</dbReference>
<evidence type="ECO:0000313" key="12">
    <source>
        <dbReference type="EMBL" id="KUK06915.1"/>
    </source>
</evidence>
<sequence>MMNEKLLSELKGYQIVGKHSAVKTCLWLKKSLKDEGVCYKQKFYGINSHRCLQMTPALMCNQNCLYCWRPLELLKGFRGWDEPEFIVEESIRAQHRLLSGFHGTEGVNRKKLEEAYEPNQVAISLIGEPTLYPMLPELIEEYKKRGFTTFLVTNGTNPDMLEKVKPTQLYLSLTAFDEDSHLVLNRPGKSNWERVLRSLEVMRDSGSRTVIRLTLIRGYNMDEEAIRKYSELIEIAEPDFIEAKAYMYLGYSRLRLRWENMPEHADIVEFSRKLADSTGYEVKRESEPSRVVLLERVK</sequence>
<evidence type="ECO:0000256" key="8">
    <source>
        <dbReference type="ARBA" id="ARBA00049466"/>
    </source>
</evidence>
<evidence type="ECO:0000256" key="9">
    <source>
        <dbReference type="HAMAP-Rule" id="MF_01921"/>
    </source>
</evidence>
<dbReference type="NCBIfam" id="TIGR03972">
    <property type="entry name" value="rSAM_TYW1"/>
    <property type="match status" value="1"/>
</dbReference>
<comment type="subunit">
    <text evidence="9">Monomer.</text>
</comment>
<evidence type="ECO:0000256" key="1">
    <source>
        <dbReference type="ARBA" id="ARBA00022485"/>
    </source>
</evidence>
<evidence type="ECO:0000256" key="5">
    <source>
        <dbReference type="ARBA" id="ARBA00023004"/>
    </source>
</evidence>
<dbReference type="InterPro" id="IPR034556">
    <property type="entry name" value="tRNA_wybutosine-synthase"/>
</dbReference>
<dbReference type="PANTHER" id="PTHR13930:SF0">
    <property type="entry name" value="S-ADENOSYL-L-METHIONINE-DEPENDENT TRNA 4-DEMETHYLWYOSINE SYNTHASE TYW1-RELATED"/>
    <property type="match status" value="1"/>
</dbReference>
<keyword evidence="5 9" id="KW-0408">Iron</keyword>
<accession>A0A101DCZ9</accession>
<dbReference type="GO" id="GO:0005737">
    <property type="term" value="C:cytoplasm"/>
    <property type="evidence" value="ECO:0007669"/>
    <property type="project" value="UniProtKB-SubCell"/>
</dbReference>
<evidence type="ECO:0000256" key="2">
    <source>
        <dbReference type="ARBA" id="ARBA00022691"/>
    </source>
</evidence>
<comment type="function">
    <text evidence="9">Component of the wyosine derivatives biosynthesis pathway that catalyzes the condensation of N-methylguanine with 2 carbon atoms from pyruvate to form the tricyclic 4-demethylwyosine (imG-14) on guanosine-37 of tRNA(Phe).</text>
</comment>
<dbReference type="CDD" id="cd01335">
    <property type="entry name" value="Radical_SAM"/>
    <property type="match status" value="1"/>
</dbReference>
<keyword evidence="9" id="KW-0963">Cytoplasm</keyword>
<feature type="binding site" evidence="9">
    <location>
        <position position="25"/>
    </location>
    <ligand>
        <name>[4Fe-4S] cluster</name>
        <dbReference type="ChEBI" id="CHEBI:49883"/>
        <label>1</label>
    </ligand>
</feature>
<evidence type="ECO:0000313" key="11">
    <source>
        <dbReference type="EMBL" id="KUJ93267.1"/>
    </source>
</evidence>
<dbReference type="AlphaFoldDB" id="A0A101DCZ9"/>
<comment type="similarity">
    <text evidence="9">Belongs to the TYW1 family.</text>
</comment>
<evidence type="ECO:0000256" key="3">
    <source>
        <dbReference type="ARBA" id="ARBA00022694"/>
    </source>
</evidence>
<reference evidence="13 14" key="2">
    <citation type="journal article" date="2015" name="MBio">
        <title>Genome-Resolved Metagenomic Analysis Reveals Roles for Candidate Phyla and Other Microbial Community Members in Biogeochemical Transformations in Oil Reservoirs.</title>
        <authorList>
            <person name="Hu P."/>
            <person name="Tom L."/>
            <person name="Singh A."/>
            <person name="Thomas B.C."/>
            <person name="Baker B.J."/>
            <person name="Piceno Y.M."/>
            <person name="Andersen G.L."/>
            <person name="Banfield J.F."/>
        </authorList>
    </citation>
    <scope>NUCLEOTIDE SEQUENCE [LARGE SCALE GENOMIC DNA]</scope>
</reference>
<dbReference type="GO" id="GO:0046872">
    <property type="term" value="F:metal ion binding"/>
    <property type="evidence" value="ECO:0007669"/>
    <property type="project" value="UniProtKB-KW"/>
</dbReference>
<dbReference type="InterPro" id="IPR023993">
    <property type="entry name" value="TYW1_archaea"/>
</dbReference>
<dbReference type="InterPro" id="IPR007197">
    <property type="entry name" value="rSAM"/>
</dbReference>
<dbReference type="SUPFAM" id="SSF102114">
    <property type="entry name" value="Radical SAM enzymes"/>
    <property type="match status" value="1"/>
</dbReference>
<evidence type="ECO:0000259" key="10">
    <source>
        <dbReference type="PROSITE" id="PS51918"/>
    </source>
</evidence>
<dbReference type="InterPro" id="IPR013917">
    <property type="entry name" value="tRNA_wybutosine-synth"/>
</dbReference>
<gene>
    <name evidence="9" type="primary">taw1</name>
    <name evidence="11" type="ORF">XD40_1541</name>
    <name evidence="12" type="ORF">XD48_0847</name>
</gene>
<keyword evidence="7 9" id="KW-0456">Lyase</keyword>
<feature type="binding site" evidence="9">
    <location>
        <position position="51"/>
    </location>
    <ligand>
        <name>[4Fe-4S] cluster</name>
        <dbReference type="ChEBI" id="CHEBI:49883"/>
        <label>1</label>
    </ligand>
</feature>
<comment type="cofactor">
    <cofactor evidence="9">
        <name>[4Fe-4S] cluster</name>
        <dbReference type="ChEBI" id="CHEBI:49883"/>
    </cofactor>
    <text evidence="9">Binds 2 [4Fe-4S] clusters. Binds 1 [4Fe-4S] cluster coordinated with 3 cysteines and an exchangeable S-adenosyl-L-methionine.</text>
</comment>
<dbReference type="Gene3D" id="3.20.20.70">
    <property type="entry name" value="Aldolase class I"/>
    <property type="match status" value="1"/>
</dbReference>
<comment type="catalytic activity">
    <reaction evidence="8 9">
        <text>N(1)-methylguanosine(37) in tRNA(Phe) + pyruvate + S-adenosyl-L-methionine = 4-demethylwyosine(37) in tRNA(Phe) + 5'-deoxyadenosine + L-methionine + CO2 + H2O</text>
        <dbReference type="Rhea" id="RHEA:36347"/>
        <dbReference type="Rhea" id="RHEA-COMP:10164"/>
        <dbReference type="Rhea" id="RHEA-COMP:10165"/>
        <dbReference type="ChEBI" id="CHEBI:15361"/>
        <dbReference type="ChEBI" id="CHEBI:15377"/>
        <dbReference type="ChEBI" id="CHEBI:16526"/>
        <dbReference type="ChEBI" id="CHEBI:17319"/>
        <dbReference type="ChEBI" id="CHEBI:57844"/>
        <dbReference type="ChEBI" id="CHEBI:59789"/>
        <dbReference type="ChEBI" id="CHEBI:64315"/>
        <dbReference type="ChEBI" id="CHEBI:73542"/>
        <dbReference type="EC" id="4.1.3.44"/>
    </reaction>
</comment>